<dbReference type="SUPFAM" id="SSF49452">
    <property type="entry name" value="Starch-binding domain-like"/>
    <property type="match status" value="1"/>
</dbReference>
<dbReference type="PANTHER" id="PTHR23303">
    <property type="entry name" value="CARBOXYPEPTIDASE REGULATORY REGION-CONTAINING"/>
    <property type="match status" value="1"/>
</dbReference>
<dbReference type="AlphaFoldDB" id="H5SEQ3"/>
<dbReference type="PANTHER" id="PTHR23303:SF14">
    <property type="entry name" value="BOS COMPLEX SUBUNIT NOMO1-RELATED"/>
    <property type="match status" value="1"/>
</dbReference>
<dbReference type="Pfam" id="PF13620">
    <property type="entry name" value="CarboxypepD_reg"/>
    <property type="match status" value="3"/>
</dbReference>
<protein>
    <submittedName>
        <fullName evidence="2">Hypothetical conserved protein</fullName>
    </submittedName>
</protein>
<dbReference type="SUPFAM" id="SSF49464">
    <property type="entry name" value="Carboxypeptidase regulatory domain-like"/>
    <property type="match status" value="3"/>
</dbReference>
<dbReference type="InterPro" id="IPR051417">
    <property type="entry name" value="SDr/BOS_complex"/>
</dbReference>
<evidence type="ECO:0000313" key="2">
    <source>
        <dbReference type="EMBL" id="BAL54639.1"/>
    </source>
</evidence>
<organism evidence="2">
    <name type="scientific">uncultured Acidobacteriota bacterium</name>
    <dbReference type="NCBI Taxonomy" id="171953"/>
    <lineage>
        <taxon>Bacteria</taxon>
        <taxon>Pseudomonadati</taxon>
        <taxon>Acidobacteriota</taxon>
        <taxon>environmental samples</taxon>
    </lineage>
</organism>
<gene>
    <name evidence="2" type="ORF">HGMM_F17D01C26</name>
</gene>
<evidence type="ECO:0000256" key="1">
    <source>
        <dbReference type="ARBA" id="ARBA00022729"/>
    </source>
</evidence>
<reference evidence="2" key="1">
    <citation type="journal article" date="2005" name="Environ. Microbiol.">
        <title>Genetic and functional properties of uncultivated thermophilic crenarchaeotes from a subsurface gold mine as revealed by analysis of genome fragments.</title>
        <authorList>
            <person name="Nunoura T."/>
            <person name="Hirayama H."/>
            <person name="Takami H."/>
            <person name="Oida H."/>
            <person name="Nishi S."/>
            <person name="Shimamura S."/>
            <person name="Suzuki Y."/>
            <person name="Inagaki F."/>
            <person name="Takai K."/>
            <person name="Nealson K.H."/>
            <person name="Horikoshi K."/>
        </authorList>
    </citation>
    <scope>NUCLEOTIDE SEQUENCE</scope>
</reference>
<keyword evidence="1" id="KW-0732">Signal</keyword>
<reference evidence="2" key="2">
    <citation type="journal article" date="2012" name="PLoS ONE">
        <title>A Deeply Branching Thermophilic Bacterium with an Ancient Acetyl-CoA Pathway Dominates a Subsurface Ecosystem.</title>
        <authorList>
            <person name="Takami H."/>
            <person name="Noguchi H."/>
            <person name="Takaki Y."/>
            <person name="Uchiyama I."/>
            <person name="Toyoda A."/>
            <person name="Nishi S."/>
            <person name="Chee G.-J."/>
            <person name="Arai W."/>
            <person name="Nunoura T."/>
            <person name="Itoh T."/>
            <person name="Hattori M."/>
            <person name="Takai K."/>
        </authorList>
    </citation>
    <scope>NUCLEOTIDE SEQUENCE</scope>
</reference>
<accession>H5SEQ3</accession>
<name>H5SEQ3_9BACT</name>
<proteinExistence type="predicted"/>
<dbReference type="InterPro" id="IPR008969">
    <property type="entry name" value="CarboxyPept-like_regulatory"/>
</dbReference>
<sequence length="553" mass="60519">MRRWIGVPLGVWLIGGGLVFGLPQATAEQPRGRISGRVLSTEGKPLPRTVVIAQKWGGAATSLAKTDRSGRYVMEVEPGTYLIRAEKGGYVTSVYNVEGRSDEPTPVTVEAGKSVVVDFRLPRGGVITGRIVDEDGEPLVGALVQVERKPEDSRSVRAWGGSFGSATTDDRGIYRIYGLASGRYYVSARAVETQVVRISSGVHSFLPQEGAVTYYPGVSSRQQAVEVEVVEGAEVTGIDFKIAPERERVLIFGVVRKRETGEPVPGVFVVAVSGTGPSIGARATTDEQGRYELKGLDPGTYRVQVTFGMLLEDYAQPLPQEVTIESEPVEVNFDLERAAEIQGRLLTEDGRVPENVTRLMPMVRAKGAERTAGVAIMPRVDAQGNFTLKRVPSGTFLLDVALWDSPYFVRAVLHEDRDVTNEGIVVHPGERVTDVTIILSDAGAILRGRVLASEGDTPLPNAVVQVIPVDFARRFAEKRTLDARSIVSDQQGRYELTGIPPGRYYVLVMARRPTFSRPEEFLEFLTARAAQLPVLDLRPRETRQLDVRPIVKE</sequence>
<dbReference type="EMBL" id="AP011695">
    <property type="protein sequence ID" value="BAL54639.1"/>
    <property type="molecule type" value="Genomic_DNA"/>
</dbReference>
<dbReference type="InterPro" id="IPR013784">
    <property type="entry name" value="Carb-bd-like_fold"/>
</dbReference>
<dbReference type="Gene3D" id="2.60.40.1120">
    <property type="entry name" value="Carboxypeptidase-like, regulatory domain"/>
    <property type="match status" value="4"/>
</dbReference>
<dbReference type="GO" id="GO:0030246">
    <property type="term" value="F:carbohydrate binding"/>
    <property type="evidence" value="ECO:0007669"/>
    <property type="project" value="InterPro"/>
</dbReference>